<feature type="compositionally biased region" description="Basic and acidic residues" evidence="1">
    <location>
        <begin position="35"/>
        <end position="45"/>
    </location>
</feature>
<name>A0AAD4GGI8_BOLED</name>
<feature type="domain" description="CxC1-like cysteine cluster associated with KDZ transposases" evidence="2">
    <location>
        <begin position="85"/>
        <end position="149"/>
    </location>
</feature>
<evidence type="ECO:0000259" key="2">
    <source>
        <dbReference type="Pfam" id="PF18802"/>
    </source>
</evidence>
<organism evidence="3 4">
    <name type="scientific">Boletus edulis BED1</name>
    <dbReference type="NCBI Taxonomy" id="1328754"/>
    <lineage>
        <taxon>Eukaryota</taxon>
        <taxon>Fungi</taxon>
        <taxon>Dikarya</taxon>
        <taxon>Basidiomycota</taxon>
        <taxon>Agaricomycotina</taxon>
        <taxon>Agaricomycetes</taxon>
        <taxon>Agaricomycetidae</taxon>
        <taxon>Boletales</taxon>
        <taxon>Boletineae</taxon>
        <taxon>Boletaceae</taxon>
        <taxon>Boletoideae</taxon>
        <taxon>Boletus</taxon>
    </lineage>
</organism>
<accession>A0AAD4GGI8</accession>
<reference evidence="3" key="2">
    <citation type="journal article" date="2020" name="Nat. Commun.">
        <title>Large-scale genome sequencing of mycorrhizal fungi provides insights into the early evolution of symbiotic traits.</title>
        <authorList>
            <person name="Miyauchi S."/>
            <person name="Kiss E."/>
            <person name="Kuo A."/>
            <person name="Drula E."/>
            <person name="Kohler A."/>
            <person name="Sanchez-Garcia M."/>
            <person name="Morin E."/>
            <person name="Andreopoulos B."/>
            <person name="Barry K.W."/>
            <person name="Bonito G."/>
            <person name="Buee M."/>
            <person name="Carver A."/>
            <person name="Chen C."/>
            <person name="Cichocki N."/>
            <person name="Clum A."/>
            <person name="Culley D."/>
            <person name="Crous P.W."/>
            <person name="Fauchery L."/>
            <person name="Girlanda M."/>
            <person name="Hayes R.D."/>
            <person name="Keri Z."/>
            <person name="LaButti K."/>
            <person name="Lipzen A."/>
            <person name="Lombard V."/>
            <person name="Magnuson J."/>
            <person name="Maillard F."/>
            <person name="Murat C."/>
            <person name="Nolan M."/>
            <person name="Ohm R.A."/>
            <person name="Pangilinan J."/>
            <person name="Pereira M.F."/>
            <person name="Perotto S."/>
            <person name="Peter M."/>
            <person name="Pfister S."/>
            <person name="Riley R."/>
            <person name="Sitrit Y."/>
            <person name="Stielow J.B."/>
            <person name="Szollosi G."/>
            <person name="Zifcakova L."/>
            <person name="Stursova M."/>
            <person name="Spatafora J.W."/>
            <person name="Tedersoo L."/>
            <person name="Vaario L.M."/>
            <person name="Yamada A."/>
            <person name="Yan M."/>
            <person name="Wang P."/>
            <person name="Xu J."/>
            <person name="Bruns T."/>
            <person name="Baldrian P."/>
            <person name="Vilgalys R."/>
            <person name="Dunand C."/>
            <person name="Henrissat B."/>
            <person name="Grigoriev I.V."/>
            <person name="Hibbett D."/>
            <person name="Nagy L.G."/>
            <person name="Martin F.M."/>
        </authorList>
    </citation>
    <scope>NUCLEOTIDE SEQUENCE</scope>
    <source>
        <strain evidence="3">BED1</strain>
    </source>
</reference>
<dbReference type="Proteomes" id="UP001194468">
    <property type="component" value="Unassembled WGS sequence"/>
</dbReference>
<feature type="region of interest" description="Disordered" evidence="1">
    <location>
        <begin position="1"/>
        <end position="45"/>
    </location>
</feature>
<sequence length="219" mass="25289">MSVGQENCVSDDESDTDSEGPSDLSKNMQYLPGYRSRDTRDRSDRVELRTKDWMAQLPRLVDAYLDYRARDSGDGLPDVDSQREHAGSIENIELVDMFSRRTTTLFSYNHIHPNETLIYHGYIGCSPHYPSVGFSIRTLSAFRQIHQTCPQFSIQAQCKTLCHLHNVTFRPYLTTQFSIAFDVYLKIMHQVDERCRQVPMTGQHIPADYHHTVSDSEQH</sequence>
<evidence type="ECO:0000313" key="3">
    <source>
        <dbReference type="EMBL" id="KAF8443013.1"/>
    </source>
</evidence>
<proteinExistence type="predicted"/>
<dbReference type="InterPro" id="IPR041320">
    <property type="entry name" value="CxC1"/>
</dbReference>
<keyword evidence="4" id="KW-1185">Reference proteome</keyword>
<dbReference type="EMBL" id="WHUW01000008">
    <property type="protein sequence ID" value="KAF8443013.1"/>
    <property type="molecule type" value="Genomic_DNA"/>
</dbReference>
<dbReference type="AlphaFoldDB" id="A0AAD4GGI8"/>
<dbReference type="Pfam" id="PF18802">
    <property type="entry name" value="CxC1"/>
    <property type="match status" value="1"/>
</dbReference>
<reference evidence="3" key="1">
    <citation type="submission" date="2019-10" db="EMBL/GenBank/DDBJ databases">
        <authorList>
            <consortium name="DOE Joint Genome Institute"/>
            <person name="Kuo A."/>
            <person name="Miyauchi S."/>
            <person name="Kiss E."/>
            <person name="Drula E."/>
            <person name="Kohler A."/>
            <person name="Sanchez-Garcia M."/>
            <person name="Andreopoulos B."/>
            <person name="Barry K.W."/>
            <person name="Bonito G."/>
            <person name="Buee M."/>
            <person name="Carver A."/>
            <person name="Chen C."/>
            <person name="Cichocki N."/>
            <person name="Clum A."/>
            <person name="Culley D."/>
            <person name="Crous P.W."/>
            <person name="Fauchery L."/>
            <person name="Girlanda M."/>
            <person name="Hayes R."/>
            <person name="Keri Z."/>
            <person name="LaButti K."/>
            <person name="Lipzen A."/>
            <person name="Lombard V."/>
            <person name="Magnuson J."/>
            <person name="Maillard F."/>
            <person name="Morin E."/>
            <person name="Murat C."/>
            <person name="Nolan M."/>
            <person name="Ohm R."/>
            <person name="Pangilinan J."/>
            <person name="Pereira M."/>
            <person name="Perotto S."/>
            <person name="Peter M."/>
            <person name="Riley R."/>
            <person name="Sitrit Y."/>
            <person name="Stielow B."/>
            <person name="Szollosi G."/>
            <person name="Zifcakova L."/>
            <person name="Stursova M."/>
            <person name="Spatafora J.W."/>
            <person name="Tedersoo L."/>
            <person name="Vaario L.-M."/>
            <person name="Yamada A."/>
            <person name="Yan M."/>
            <person name="Wang P."/>
            <person name="Xu J."/>
            <person name="Bruns T."/>
            <person name="Baldrian P."/>
            <person name="Vilgalys R."/>
            <person name="Henrissat B."/>
            <person name="Grigoriev I.V."/>
            <person name="Hibbett D."/>
            <person name="Nagy L.G."/>
            <person name="Martin F.M."/>
        </authorList>
    </citation>
    <scope>NUCLEOTIDE SEQUENCE</scope>
    <source>
        <strain evidence="3">BED1</strain>
    </source>
</reference>
<protein>
    <recommendedName>
        <fullName evidence="2">CxC1-like cysteine cluster associated with KDZ transposases domain-containing protein</fullName>
    </recommendedName>
</protein>
<evidence type="ECO:0000256" key="1">
    <source>
        <dbReference type="SAM" id="MobiDB-lite"/>
    </source>
</evidence>
<feature type="compositionally biased region" description="Acidic residues" evidence="1">
    <location>
        <begin position="9"/>
        <end position="20"/>
    </location>
</feature>
<comment type="caution">
    <text evidence="3">The sequence shown here is derived from an EMBL/GenBank/DDBJ whole genome shotgun (WGS) entry which is preliminary data.</text>
</comment>
<evidence type="ECO:0000313" key="4">
    <source>
        <dbReference type="Proteomes" id="UP001194468"/>
    </source>
</evidence>
<gene>
    <name evidence="3" type="ORF">L210DRAFT_3152663</name>
</gene>